<evidence type="ECO:0000313" key="4">
    <source>
        <dbReference type="EMBL" id="GIM46224.1"/>
    </source>
</evidence>
<dbReference type="InterPro" id="IPR050553">
    <property type="entry name" value="Thioredoxin_ResA/DsbE_sf"/>
</dbReference>
<dbReference type="PANTHER" id="PTHR42852">
    <property type="entry name" value="THIOL:DISULFIDE INTERCHANGE PROTEIN DSBE"/>
    <property type="match status" value="1"/>
</dbReference>
<dbReference type="Proteomes" id="UP001057291">
    <property type="component" value="Unassembled WGS sequence"/>
</dbReference>
<comment type="caution">
    <text evidence="4">The sequence shown here is derived from an EMBL/GenBank/DDBJ whole genome shotgun (WGS) entry which is preliminary data.</text>
</comment>
<dbReference type="SUPFAM" id="SSF52833">
    <property type="entry name" value="Thioredoxin-like"/>
    <property type="match status" value="1"/>
</dbReference>
<dbReference type="GO" id="GO:0016491">
    <property type="term" value="F:oxidoreductase activity"/>
    <property type="evidence" value="ECO:0007669"/>
    <property type="project" value="InterPro"/>
</dbReference>
<keyword evidence="1" id="KW-1015">Disulfide bond</keyword>
<sequence>MKKRVLILGILVILGLALSMFLTTGGSAKQTVSPDTKTGPELKHSLPQPGDSAPDFVLADMEGRSLKLSDLRGKKVLINFWATWCQPCHDEMPELVQKYEEYKDKIAFYGINLTNMEGGNLSEMRNFLQQYHVSYPVLLDKEGRVANQYKIIGIPTTLTIDANGIIVDRFTGSLTETNMERMIQNLLKR</sequence>
<dbReference type="PANTHER" id="PTHR42852:SF13">
    <property type="entry name" value="PROTEIN DIPZ"/>
    <property type="match status" value="1"/>
</dbReference>
<accession>A0AAV4LFD3</accession>
<organism evidence="4 5">
    <name type="scientific">Collibacillus ludicampi</name>
    <dbReference type="NCBI Taxonomy" id="2771369"/>
    <lineage>
        <taxon>Bacteria</taxon>
        <taxon>Bacillati</taxon>
        <taxon>Bacillota</taxon>
        <taxon>Bacilli</taxon>
        <taxon>Bacillales</taxon>
        <taxon>Alicyclobacillaceae</taxon>
        <taxon>Collibacillus</taxon>
    </lineage>
</organism>
<feature type="domain" description="Thioredoxin" evidence="3">
    <location>
        <begin position="47"/>
        <end position="188"/>
    </location>
</feature>
<dbReference type="RefSeq" id="WP_282199353.1">
    <property type="nucleotide sequence ID" value="NZ_BOQE01000001.1"/>
</dbReference>
<dbReference type="InterPro" id="IPR000866">
    <property type="entry name" value="AhpC/TSA"/>
</dbReference>
<dbReference type="Gene3D" id="3.40.30.10">
    <property type="entry name" value="Glutaredoxin"/>
    <property type="match status" value="1"/>
</dbReference>
<dbReference type="GO" id="GO:0016209">
    <property type="term" value="F:antioxidant activity"/>
    <property type="evidence" value="ECO:0007669"/>
    <property type="project" value="InterPro"/>
</dbReference>
<name>A0AAV4LFD3_9BACL</name>
<dbReference type="EMBL" id="BOQE01000001">
    <property type="protein sequence ID" value="GIM46224.1"/>
    <property type="molecule type" value="Genomic_DNA"/>
</dbReference>
<dbReference type="InterPro" id="IPR013766">
    <property type="entry name" value="Thioredoxin_domain"/>
</dbReference>
<proteinExistence type="predicted"/>
<evidence type="ECO:0000256" key="1">
    <source>
        <dbReference type="ARBA" id="ARBA00023157"/>
    </source>
</evidence>
<reference evidence="4" key="1">
    <citation type="journal article" date="2023" name="Int. J. Syst. Evol. Microbiol.">
        <title>Collibacillus ludicampi gen. nov., sp. nov., a new soil bacterium of the family Alicyclobacillaceae.</title>
        <authorList>
            <person name="Jojima T."/>
            <person name="Ioku Y."/>
            <person name="Fukuta Y."/>
            <person name="Shirasaka N."/>
            <person name="Matsumura Y."/>
            <person name="Mori M."/>
        </authorList>
    </citation>
    <scope>NUCLEOTIDE SEQUENCE</scope>
    <source>
        <strain evidence="4">TP075</strain>
    </source>
</reference>
<protein>
    <recommendedName>
        <fullName evidence="3">Thioredoxin domain-containing protein</fullName>
    </recommendedName>
</protein>
<gene>
    <name evidence="4" type="ORF">DNHGIG_17730</name>
</gene>
<dbReference type="InterPro" id="IPR036249">
    <property type="entry name" value="Thioredoxin-like_sf"/>
</dbReference>
<feature type="region of interest" description="Disordered" evidence="2">
    <location>
        <begin position="29"/>
        <end position="51"/>
    </location>
</feature>
<keyword evidence="5" id="KW-1185">Reference proteome</keyword>
<evidence type="ECO:0000256" key="2">
    <source>
        <dbReference type="SAM" id="MobiDB-lite"/>
    </source>
</evidence>
<evidence type="ECO:0000259" key="3">
    <source>
        <dbReference type="PROSITE" id="PS51352"/>
    </source>
</evidence>
<evidence type="ECO:0000313" key="5">
    <source>
        <dbReference type="Proteomes" id="UP001057291"/>
    </source>
</evidence>
<dbReference type="Pfam" id="PF00578">
    <property type="entry name" value="AhpC-TSA"/>
    <property type="match status" value="1"/>
</dbReference>
<dbReference type="CDD" id="cd02966">
    <property type="entry name" value="TlpA_like_family"/>
    <property type="match status" value="1"/>
</dbReference>
<dbReference type="PROSITE" id="PS51352">
    <property type="entry name" value="THIOREDOXIN_2"/>
    <property type="match status" value="1"/>
</dbReference>
<dbReference type="AlphaFoldDB" id="A0AAV4LFD3"/>